<dbReference type="EMBL" id="AP022870">
    <property type="protein sequence ID" value="BCB80058.1"/>
    <property type="molecule type" value="Genomic_DNA"/>
</dbReference>
<evidence type="ECO:0000259" key="2">
    <source>
        <dbReference type="PROSITE" id="PS50943"/>
    </source>
</evidence>
<proteinExistence type="predicted"/>
<dbReference type="InterPro" id="IPR001387">
    <property type="entry name" value="Cro/C1-type_HTH"/>
</dbReference>
<evidence type="ECO:0000313" key="3">
    <source>
        <dbReference type="EMBL" id="BCB80058.1"/>
    </source>
</evidence>
<feature type="region of interest" description="Disordered" evidence="1">
    <location>
        <begin position="160"/>
        <end position="184"/>
    </location>
</feature>
<sequence length="184" mass="19954">MGRDELLVHTGWTAPSEVIPVTSSAEPRTLAEKINQLFRTIHPGGRGPYSNEEVASAIRDGGESMSATYLWMLRRGERTNPTMRHLQALAGFFGVAPAYFFDEAVTRRTDRDLELLSSLRQLGAKRVALRTVLASAGLSEASQQLVQQVVDRCLELEGLSDEAKPDASRGESGREASGSRGGPA</sequence>
<feature type="compositionally biased region" description="Basic and acidic residues" evidence="1">
    <location>
        <begin position="161"/>
        <end position="174"/>
    </location>
</feature>
<reference evidence="3 4" key="2">
    <citation type="submission" date="2020-03" db="EMBL/GenBank/DDBJ databases">
        <authorList>
            <person name="Ichikawa N."/>
            <person name="Kimura A."/>
            <person name="Kitahashi Y."/>
            <person name="Uohara A."/>
        </authorList>
    </citation>
    <scope>NUCLEOTIDE SEQUENCE [LARGE SCALE GENOMIC DNA]</scope>
    <source>
        <strain evidence="3 4">NBRC 107702</strain>
    </source>
</reference>
<name>A0A6F8Y250_9ACTN</name>
<dbReference type="GO" id="GO:0003677">
    <property type="term" value="F:DNA binding"/>
    <property type="evidence" value="ECO:0007669"/>
    <property type="project" value="InterPro"/>
</dbReference>
<accession>A0A6F8Y250</accession>
<dbReference type="PROSITE" id="PS50943">
    <property type="entry name" value="HTH_CROC1"/>
    <property type="match status" value="1"/>
</dbReference>
<keyword evidence="4" id="KW-1185">Reference proteome</keyword>
<gene>
    <name evidence="3" type="ORF">Pflav_064680</name>
</gene>
<evidence type="ECO:0000256" key="1">
    <source>
        <dbReference type="SAM" id="MobiDB-lite"/>
    </source>
</evidence>
<protein>
    <recommendedName>
        <fullName evidence="2">HTH cro/C1-type domain-containing protein</fullName>
    </recommendedName>
</protein>
<feature type="domain" description="HTH cro/C1-type" evidence="2">
    <location>
        <begin position="65"/>
        <end position="100"/>
    </location>
</feature>
<dbReference type="KEGG" id="pfla:Pflav_064680"/>
<reference evidence="3 4" key="1">
    <citation type="submission" date="2020-03" db="EMBL/GenBank/DDBJ databases">
        <title>Whole genome shotgun sequence of Phytohabitans flavus NBRC 107702.</title>
        <authorList>
            <person name="Komaki H."/>
            <person name="Tamura T."/>
        </authorList>
    </citation>
    <scope>NUCLEOTIDE SEQUENCE [LARGE SCALE GENOMIC DNA]</scope>
    <source>
        <strain evidence="3 4">NBRC 107702</strain>
    </source>
</reference>
<dbReference type="InterPro" id="IPR010982">
    <property type="entry name" value="Lambda_DNA-bd_dom_sf"/>
</dbReference>
<evidence type="ECO:0000313" key="4">
    <source>
        <dbReference type="Proteomes" id="UP000502508"/>
    </source>
</evidence>
<dbReference type="Proteomes" id="UP000502508">
    <property type="component" value="Chromosome"/>
</dbReference>
<dbReference type="AlphaFoldDB" id="A0A6F8Y250"/>
<organism evidence="3 4">
    <name type="scientific">Phytohabitans flavus</name>
    <dbReference type="NCBI Taxonomy" id="1076124"/>
    <lineage>
        <taxon>Bacteria</taxon>
        <taxon>Bacillati</taxon>
        <taxon>Actinomycetota</taxon>
        <taxon>Actinomycetes</taxon>
        <taxon>Micromonosporales</taxon>
        <taxon>Micromonosporaceae</taxon>
    </lineage>
</organism>
<dbReference type="Gene3D" id="1.10.260.40">
    <property type="entry name" value="lambda repressor-like DNA-binding domains"/>
    <property type="match status" value="1"/>
</dbReference>